<dbReference type="Pfam" id="PF02870">
    <property type="entry name" value="Methyltransf_1N"/>
    <property type="match status" value="1"/>
</dbReference>
<name>A0A679GK87_9GAMM</name>
<comment type="catalytic activity">
    <reaction evidence="1">
        <text>a 4-O-methyl-thymidine in DNA + L-cysteinyl-[protein] = a thymidine in DNA + S-methyl-L-cysteinyl-[protein]</text>
        <dbReference type="Rhea" id="RHEA:53428"/>
        <dbReference type="Rhea" id="RHEA-COMP:10131"/>
        <dbReference type="Rhea" id="RHEA-COMP:10132"/>
        <dbReference type="Rhea" id="RHEA-COMP:13555"/>
        <dbReference type="Rhea" id="RHEA-COMP:13556"/>
        <dbReference type="ChEBI" id="CHEBI:29950"/>
        <dbReference type="ChEBI" id="CHEBI:82612"/>
        <dbReference type="ChEBI" id="CHEBI:137386"/>
        <dbReference type="ChEBI" id="CHEBI:137387"/>
        <dbReference type="EC" id="2.1.1.63"/>
    </reaction>
</comment>
<evidence type="ECO:0000256" key="6">
    <source>
        <dbReference type="ARBA" id="ARBA00022763"/>
    </source>
</evidence>
<dbReference type="InterPro" id="IPR008332">
    <property type="entry name" value="MethylG_MeTrfase_N"/>
</dbReference>
<evidence type="ECO:0000256" key="7">
    <source>
        <dbReference type="ARBA" id="ARBA00023204"/>
    </source>
</evidence>
<evidence type="ECO:0000256" key="2">
    <source>
        <dbReference type="ARBA" id="ARBA00008711"/>
    </source>
</evidence>
<dbReference type="RefSeq" id="WP_172432744.1">
    <property type="nucleotide sequence ID" value="NZ_AP022213.1"/>
</dbReference>
<sequence>MNLLLSALESPLGTLLVVTDTEQRIRALGFGDYRLALLRNLRQRFGDYRLQDTPLPRGIADALRGYFQGDLGAIDCLVLEPDGTPFQRKVWDALGQIPPGSTRSYGEVARQLGLNDPRAAIEVGAANAANPIAVLIPCHRVVASNGELRGYAWGLERKHWLLEHERALRPLAATPRTASLPGF</sequence>
<reference evidence="11 14" key="1">
    <citation type="submission" date="2019-12" db="EMBL/GenBank/DDBJ databases">
        <title>complete genome sequences of Pseudomonas otitidis str. WP8-S17-CRE-03 isolated from wastewater treatment plant effluent.</title>
        <authorList>
            <person name="Sekizuka T."/>
            <person name="Itokawa K."/>
            <person name="Yatsu K."/>
            <person name="Inamine Y."/>
            <person name="Kuroda M."/>
        </authorList>
    </citation>
    <scope>NUCLEOTIDE SEQUENCE [LARGE SCALE GENOMIC DNA]</scope>
    <source>
        <strain evidence="11 14">WP8-S17-CRE-03</strain>
    </source>
</reference>
<evidence type="ECO:0000259" key="9">
    <source>
        <dbReference type="Pfam" id="PF01035"/>
    </source>
</evidence>
<keyword evidence="6" id="KW-0227">DNA damage</keyword>
<keyword evidence="4 12" id="KW-0489">Methyltransferase</keyword>
<dbReference type="NCBIfam" id="TIGR00589">
    <property type="entry name" value="ogt"/>
    <property type="match status" value="1"/>
</dbReference>
<feature type="domain" description="Methylated-DNA-[protein]-cysteine S-methyltransferase DNA binding" evidence="9">
    <location>
        <begin position="85"/>
        <end position="166"/>
    </location>
</feature>
<evidence type="ECO:0000313" key="14">
    <source>
        <dbReference type="Proteomes" id="UP000515591"/>
    </source>
</evidence>
<protein>
    <recommendedName>
        <fullName evidence="3">methylated-DNA--[protein]-cysteine S-methyltransferase</fullName>
        <ecNumber evidence="3">2.1.1.63</ecNumber>
    </recommendedName>
</protein>
<comment type="similarity">
    <text evidence="2">Belongs to the MGMT family.</text>
</comment>
<evidence type="ECO:0000256" key="4">
    <source>
        <dbReference type="ARBA" id="ARBA00022603"/>
    </source>
</evidence>
<dbReference type="FunFam" id="1.10.10.10:FF:000214">
    <property type="entry name" value="Methylated-DNA--protein-cysteine methyltransferase"/>
    <property type="match status" value="1"/>
</dbReference>
<dbReference type="Pfam" id="PF01035">
    <property type="entry name" value="DNA_binding_1"/>
    <property type="match status" value="1"/>
</dbReference>
<evidence type="ECO:0000313" key="12">
    <source>
        <dbReference type="EMBL" id="BCA27137.1"/>
    </source>
</evidence>
<dbReference type="SUPFAM" id="SSF46767">
    <property type="entry name" value="Methylated DNA-protein cysteine methyltransferase, C-terminal domain"/>
    <property type="match status" value="1"/>
</dbReference>
<dbReference type="KEGG" id="poj:PtoMrB4_11140"/>
<dbReference type="GO" id="GO:0003908">
    <property type="term" value="F:methylated-DNA-[protein]-cysteine S-methyltransferase activity"/>
    <property type="evidence" value="ECO:0007669"/>
    <property type="project" value="UniProtKB-EC"/>
</dbReference>
<dbReference type="CDD" id="cd06445">
    <property type="entry name" value="ATase"/>
    <property type="match status" value="1"/>
</dbReference>
<keyword evidence="7" id="KW-0234">DNA repair</keyword>
<evidence type="ECO:0000259" key="10">
    <source>
        <dbReference type="Pfam" id="PF02870"/>
    </source>
</evidence>
<evidence type="ECO:0000256" key="8">
    <source>
        <dbReference type="ARBA" id="ARBA00049348"/>
    </source>
</evidence>
<dbReference type="GeneID" id="57396328"/>
<evidence type="ECO:0000256" key="1">
    <source>
        <dbReference type="ARBA" id="ARBA00001286"/>
    </source>
</evidence>
<comment type="catalytic activity">
    <reaction evidence="8">
        <text>a 6-O-methyl-2'-deoxyguanosine in DNA + L-cysteinyl-[protein] = S-methyl-L-cysteinyl-[protein] + a 2'-deoxyguanosine in DNA</text>
        <dbReference type="Rhea" id="RHEA:24000"/>
        <dbReference type="Rhea" id="RHEA-COMP:10131"/>
        <dbReference type="Rhea" id="RHEA-COMP:10132"/>
        <dbReference type="Rhea" id="RHEA-COMP:11367"/>
        <dbReference type="Rhea" id="RHEA-COMP:11368"/>
        <dbReference type="ChEBI" id="CHEBI:29950"/>
        <dbReference type="ChEBI" id="CHEBI:82612"/>
        <dbReference type="ChEBI" id="CHEBI:85445"/>
        <dbReference type="ChEBI" id="CHEBI:85448"/>
        <dbReference type="EC" id="2.1.1.63"/>
    </reaction>
</comment>
<dbReference type="InterPro" id="IPR001497">
    <property type="entry name" value="MethylDNA_cys_MeTrfase_AS"/>
</dbReference>
<gene>
    <name evidence="12" type="primary">ogt</name>
    <name evidence="12" type="ORF">PtoMrB4_11140</name>
    <name evidence="11" type="ORF">WP8S17C03_10620</name>
</gene>
<accession>A0A679GK87</accession>
<dbReference type="InterPro" id="IPR036631">
    <property type="entry name" value="MGMT_N_sf"/>
</dbReference>
<dbReference type="Proteomes" id="UP000501237">
    <property type="component" value="Chromosome"/>
</dbReference>
<dbReference type="InterPro" id="IPR036388">
    <property type="entry name" value="WH-like_DNA-bd_sf"/>
</dbReference>
<evidence type="ECO:0000313" key="13">
    <source>
        <dbReference type="Proteomes" id="UP000501237"/>
    </source>
</evidence>
<dbReference type="InterPro" id="IPR014048">
    <property type="entry name" value="MethylDNA_cys_MeTrfase_DNA-bd"/>
</dbReference>
<keyword evidence="5 12" id="KW-0808">Transferase</keyword>
<dbReference type="SUPFAM" id="SSF53155">
    <property type="entry name" value="Methylated DNA-protein cysteine methyltransferase domain"/>
    <property type="match status" value="1"/>
</dbReference>
<dbReference type="GO" id="GO:0006281">
    <property type="term" value="P:DNA repair"/>
    <property type="evidence" value="ECO:0007669"/>
    <property type="project" value="UniProtKB-KW"/>
</dbReference>
<dbReference type="InterPro" id="IPR036217">
    <property type="entry name" value="MethylDNA_cys_MeTrfase_DNAb"/>
</dbReference>
<dbReference type="GO" id="GO:0032259">
    <property type="term" value="P:methylation"/>
    <property type="evidence" value="ECO:0007669"/>
    <property type="project" value="UniProtKB-KW"/>
</dbReference>
<evidence type="ECO:0000256" key="5">
    <source>
        <dbReference type="ARBA" id="ARBA00022679"/>
    </source>
</evidence>
<dbReference type="EC" id="2.1.1.63" evidence="3"/>
<feature type="domain" description="Methylguanine DNA methyltransferase ribonuclease-like" evidence="10">
    <location>
        <begin position="7"/>
        <end position="77"/>
    </location>
</feature>
<reference evidence="12 13" key="2">
    <citation type="journal article" date="2020" name="Microbiol. Resour. Announc.">
        <title>Complete genome sequence of Pseudomonas otitidis strain MrB4, isolated from Lake Biwa in Japan.</title>
        <authorList>
            <person name="Miyazaki K."/>
            <person name="Hase E."/>
            <person name="Maruya T."/>
        </authorList>
    </citation>
    <scope>NUCLEOTIDE SEQUENCE [LARGE SCALE GENOMIC DNA]</scope>
    <source>
        <strain evidence="12 13">MrB4</strain>
    </source>
</reference>
<dbReference type="PANTHER" id="PTHR10815:SF5">
    <property type="entry name" value="METHYLATED-DNA--PROTEIN-CYSTEINE METHYLTRANSFERASE"/>
    <property type="match status" value="1"/>
</dbReference>
<proteinExistence type="inferred from homology"/>
<dbReference type="EMBL" id="AP022642">
    <property type="protein sequence ID" value="BCA27137.1"/>
    <property type="molecule type" value="Genomic_DNA"/>
</dbReference>
<organism evidence="12 13">
    <name type="scientific">Metapseudomonas otitidis</name>
    <dbReference type="NCBI Taxonomy" id="319939"/>
    <lineage>
        <taxon>Bacteria</taxon>
        <taxon>Pseudomonadati</taxon>
        <taxon>Pseudomonadota</taxon>
        <taxon>Gammaproteobacteria</taxon>
        <taxon>Pseudomonadales</taxon>
        <taxon>Pseudomonadaceae</taxon>
        <taxon>Metapseudomonas</taxon>
    </lineage>
</organism>
<dbReference type="Proteomes" id="UP000515591">
    <property type="component" value="Chromosome"/>
</dbReference>
<dbReference type="EMBL" id="AP022213">
    <property type="protein sequence ID" value="BBT15013.1"/>
    <property type="molecule type" value="Genomic_DNA"/>
</dbReference>
<dbReference type="PROSITE" id="PS00374">
    <property type="entry name" value="MGMT"/>
    <property type="match status" value="1"/>
</dbReference>
<dbReference type="Gene3D" id="1.10.10.10">
    <property type="entry name" value="Winged helix-like DNA-binding domain superfamily/Winged helix DNA-binding domain"/>
    <property type="match status" value="1"/>
</dbReference>
<dbReference type="AlphaFoldDB" id="A0A679GK87"/>
<evidence type="ECO:0000256" key="3">
    <source>
        <dbReference type="ARBA" id="ARBA00011918"/>
    </source>
</evidence>
<dbReference type="PANTHER" id="PTHR10815">
    <property type="entry name" value="METHYLATED-DNA--PROTEIN-CYSTEINE METHYLTRANSFERASE"/>
    <property type="match status" value="1"/>
</dbReference>
<evidence type="ECO:0000313" key="11">
    <source>
        <dbReference type="EMBL" id="BBT15013.1"/>
    </source>
</evidence>